<evidence type="ECO:0000256" key="2">
    <source>
        <dbReference type="ARBA" id="ARBA00022692"/>
    </source>
</evidence>
<dbReference type="InterPro" id="IPR019424">
    <property type="entry name" value="7TM_GPCR_Srsx"/>
</dbReference>
<keyword evidence="4 6" id="KW-0472">Membrane</keyword>
<evidence type="ECO:0000256" key="4">
    <source>
        <dbReference type="ARBA" id="ARBA00023136"/>
    </source>
</evidence>
<dbReference type="GO" id="GO:0016020">
    <property type="term" value="C:membrane"/>
    <property type="evidence" value="ECO:0007669"/>
    <property type="project" value="UniProtKB-SubCell"/>
</dbReference>
<dbReference type="Proteomes" id="UP000005237">
    <property type="component" value="Unassembled WGS sequence"/>
</dbReference>
<dbReference type="SMART" id="SM01381">
    <property type="entry name" value="7TM_GPCR_Srsx"/>
    <property type="match status" value="1"/>
</dbReference>
<feature type="region of interest" description="Disordered" evidence="5">
    <location>
        <begin position="90"/>
        <end position="112"/>
    </location>
</feature>
<dbReference type="Pfam" id="PF10320">
    <property type="entry name" value="7TM_GPCR_Srsx"/>
    <property type="match status" value="1"/>
</dbReference>
<sequence length="112" mass="12471">MRAVIKSLFVTVCLVVCGWMTTDLIGVLTVTIPMDPYVANMIQLFCGTFIFTSSAFNAFVYYKMSRDYRVAMRALFGVSNATHAQPYSTYREATDAQRSSVLTSPNNATKTN</sequence>
<reference evidence="8" key="1">
    <citation type="submission" date="2010-08" db="EMBL/GenBank/DDBJ databases">
        <authorList>
            <consortium name="Caenorhabditis japonica Sequencing Consortium"/>
            <person name="Wilson R.K."/>
        </authorList>
    </citation>
    <scope>NUCLEOTIDE SEQUENCE [LARGE SCALE GENOMIC DNA]</scope>
    <source>
        <strain evidence="8">DF5081</strain>
    </source>
</reference>
<keyword evidence="2 6" id="KW-0812">Transmembrane</keyword>
<dbReference type="AlphaFoldDB" id="A0A8R1ESS3"/>
<name>A0A8R1ESS3_CAEJA</name>
<dbReference type="GO" id="GO:0004930">
    <property type="term" value="F:G protein-coupled receptor activity"/>
    <property type="evidence" value="ECO:0007669"/>
    <property type="project" value="InterPro"/>
</dbReference>
<evidence type="ECO:0000313" key="7">
    <source>
        <dbReference type="EnsemblMetazoa" id="CJA39570.1"/>
    </source>
</evidence>
<feature type="transmembrane region" description="Helical" evidence="6">
    <location>
        <begin position="7"/>
        <end position="30"/>
    </location>
</feature>
<keyword evidence="8" id="KW-1185">Reference proteome</keyword>
<accession>A0A8R1ESS3</accession>
<evidence type="ECO:0008006" key="9">
    <source>
        <dbReference type="Google" id="ProtNLM"/>
    </source>
</evidence>
<dbReference type="EnsemblMetazoa" id="CJA39570.1">
    <property type="protein sequence ID" value="CJA39570.1"/>
    <property type="gene ID" value="WBGene00215417"/>
</dbReference>
<dbReference type="PANTHER" id="PTHR23360:SF64">
    <property type="entry name" value="G-PROTEIN COUPLED RECEPTORS FAMILY 1 PROFILE DOMAIN-CONTAINING PROTEIN-RELATED"/>
    <property type="match status" value="1"/>
</dbReference>
<feature type="transmembrane region" description="Helical" evidence="6">
    <location>
        <begin position="42"/>
        <end position="62"/>
    </location>
</feature>
<dbReference type="InterPro" id="IPR000276">
    <property type="entry name" value="GPCR_Rhodpsn"/>
</dbReference>
<organism evidence="7 8">
    <name type="scientific">Caenorhabditis japonica</name>
    <dbReference type="NCBI Taxonomy" id="281687"/>
    <lineage>
        <taxon>Eukaryota</taxon>
        <taxon>Metazoa</taxon>
        <taxon>Ecdysozoa</taxon>
        <taxon>Nematoda</taxon>
        <taxon>Chromadorea</taxon>
        <taxon>Rhabditida</taxon>
        <taxon>Rhabditina</taxon>
        <taxon>Rhabditomorpha</taxon>
        <taxon>Rhabditoidea</taxon>
        <taxon>Rhabditidae</taxon>
        <taxon>Peloderinae</taxon>
        <taxon>Caenorhabditis</taxon>
    </lineage>
</organism>
<evidence type="ECO:0000256" key="6">
    <source>
        <dbReference type="SAM" id="Phobius"/>
    </source>
</evidence>
<dbReference type="InterPro" id="IPR047130">
    <property type="entry name" value="7TM_GPCR_Srsx_nematod"/>
</dbReference>
<keyword evidence="3 6" id="KW-1133">Transmembrane helix</keyword>
<feature type="compositionally biased region" description="Polar residues" evidence="5">
    <location>
        <begin position="96"/>
        <end position="112"/>
    </location>
</feature>
<dbReference type="PANTHER" id="PTHR23360">
    <property type="entry name" value="G-PROTEIN COUPLED RECEPTORS FAMILY 1 PROFILE DOMAIN-CONTAINING PROTEIN-RELATED"/>
    <property type="match status" value="1"/>
</dbReference>
<evidence type="ECO:0000256" key="1">
    <source>
        <dbReference type="ARBA" id="ARBA00004370"/>
    </source>
</evidence>
<protein>
    <recommendedName>
        <fullName evidence="9">G-protein coupled receptors family 1 profile domain-containing protein</fullName>
    </recommendedName>
</protein>
<evidence type="ECO:0000256" key="3">
    <source>
        <dbReference type="ARBA" id="ARBA00022989"/>
    </source>
</evidence>
<dbReference type="Gene3D" id="1.20.1070.10">
    <property type="entry name" value="Rhodopsin 7-helix transmembrane proteins"/>
    <property type="match status" value="1"/>
</dbReference>
<comment type="subcellular location">
    <subcellularLocation>
        <location evidence="1">Membrane</location>
    </subcellularLocation>
</comment>
<evidence type="ECO:0000256" key="5">
    <source>
        <dbReference type="SAM" id="MobiDB-lite"/>
    </source>
</evidence>
<reference evidence="7" key="2">
    <citation type="submission" date="2022-06" db="UniProtKB">
        <authorList>
            <consortium name="EnsemblMetazoa"/>
        </authorList>
    </citation>
    <scope>IDENTIFICATION</scope>
    <source>
        <strain evidence="7">DF5081</strain>
    </source>
</reference>
<proteinExistence type="predicted"/>
<evidence type="ECO:0000313" key="8">
    <source>
        <dbReference type="Proteomes" id="UP000005237"/>
    </source>
</evidence>
<dbReference type="SUPFAM" id="SSF81321">
    <property type="entry name" value="Family A G protein-coupled receptor-like"/>
    <property type="match status" value="1"/>
</dbReference>